<keyword evidence="2" id="KW-1185">Reference proteome</keyword>
<evidence type="ECO:0000313" key="1">
    <source>
        <dbReference type="EMBL" id="KFM82799.1"/>
    </source>
</evidence>
<dbReference type="AlphaFoldDB" id="A0A087UZL0"/>
<feature type="non-terminal residue" evidence="1">
    <location>
        <position position="61"/>
    </location>
</feature>
<name>A0A087UZL0_STEMI</name>
<dbReference type="EMBL" id="KK122480">
    <property type="protein sequence ID" value="KFM82799.1"/>
    <property type="molecule type" value="Genomic_DNA"/>
</dbReference>
<proteinExistence type="predicted"/>
<sequence>MCLRKLQIYACVFYISSRSSHTVWKALLNITFINTVKVLYRNEENFAFEKNPKYIIRYFKN</sequence>
<organism evidence="1 2">
    <name type="scientific">Stegodyphus mimosarum</name>
    <name type="common">African social velvet spider</name>
    <dbReference type="NCBI Taxonomy" id="407821"/>
    <lineage>
        <taxon>Eukaryota</taxon>
        <taxon>Metazoa</taxon>
        <taxon>Ecdysozoa</taxon>
        <taxon>Arthropoda</taxon>
        <taxon>Chelicerata</taxon>
        <taxon>Arachnida</taxon>
        <taxon>Araneae</taxon>
        <taxon>Araneomorphae</taxon>
        <taxon>Entelegynae</taxon>
        <taxon>Eresoidea</taxon>
        <taxon>Eresidae</taxon>
        <taxon>Stegodyphus</taxon>
    </lineage>
</organism>
<reference evidence="1 2" key="1">
    <citation type="submission" date="2013-11" db="EMBL/GenBank/DDBJ databases">
        <title>Genome sequencing of Stegodyphus mimosarum.</title>
        <authorList>
            <person name="Bechsgaard J."/>
        </authorList>
    </citation>
    <scope>NUCLEOTIDE SEQUENCE [LARGE SCALE GENOMIC DNA]</scope>
</reference>
<protein>
    <submittedName>
        <fullName evidence="1">Uncharacterized protein</fullName>
    </submittedName>
</protein>
<gene>
    <name evidence="1" type="ORF">X975_24822</name>
</gene>
<evidence type="ECO:0000313" key="2">
    <source>
        <dbReference type="Proteomes" id="UP000054359"/>
    </source>
</evidence>
<dbReference type="Proteomes" id="UP000054359">
    <property type="component" value="Unassembled WGS sequence"/>
</dbReference>
<accession>A0A087UZL0</accession>